<evidence type="ECO:0000313" key="6">
    <source>
        <dbReference type="EMBL" id="KAJ1084424.1"/>
    </source>
</evidence>
<accession>A0AAV7L2A7</accession>
<dbReference type="GO" id="GO:0005654">
    <property type="term" value="C:nucleoplasm"/>
    <property type="evidence" value="ECO:0007669"/>
    <property type="project" value="TreeGrafter"/>
</dbReference>
<evidence type="ECO:0000259" key="5">
    <source>
        <dbReference type="PROSITE" id="PS50119"/>
    </source>
</evidence>
<dbReference type="InterPro" id="IPR011042">
    <property type="entry name" value="6-blade_b-propeller_TolB-like"/>
</dbReference>
<dbReference type="Proteomes" id="UP001066276">
    <property type="component" value="Chromosome 12"/>
</dbReference>
<organism evidence="6 7">
    <name type="scientific">Pleurodeles waltl</name>
    <name type="common">Iberian ribbed newt</name>
    <dbReference type="NCBI Taxonomy" id="8319"/>
    <lineage>
        <taxon>Eukaryota</taxon>
        <taxon>Metazoa</taxon>
        <taxon>Chordata</taxon>
        <taxon>Craniata</taxon>
        <taxon>Vertebrata</taxon>
        <taxon>Euteleostomi</taxon>
        <taxon>Amphibia</taxon>
        <taxon>Batrachia</taxon>
        <taxon>Caudata</taxon>
        <taxon>Salamandroidea</taxon>
        <taxon>Salamandridae</taxon>
        <taxon>Pleurodelinae</taxon>
        <taxon>Pleurodeles</taxon>
    </lineage>
</organism>
<keyword evidence="3" id="KW-0862">Zinc</keyword>
<sequence>MCHTCASGHRCSRLTHHHQVVDIHDYLAGKYDVEIRKRHAVKCQIHKGANVCFQCKSCCSLICRECRLDEHLLHECLSISEAVELHKPVIEELLKGVEGNLQLISTEKTAMEENSQKLKAQDTSIRQLMRESTSKVISHLRCHQQDILKKLGDFVKAHEKASDLLSSELDLQEMVFRSTMAFAEKVLSLGNEIEILSLEKVITERLQQLQNFKCRAVQEVSAQLVISGDLHSCGKLFQLSLSSSEKPIHETDMASCSQPATQRGQKDSISLASTPSCLIRKPRFLGSFRAKVTSDGKRPRITGICSSGPQEILVADEENRNLKRFSLQGEFKGMFQVFNNKAPCGITNLGKYVVYCAASHLYLANEDGGLVWQKVLPDTQASHAITAVGKKQVAVCISGHLEVYNLDGELVNRIVPKDEYPRKFVFLTCNQREHFVASDWYKKNVIVFNRSGRIVTSCDEKGLGGRQPGAVSVDEEGNIFVIIHEMSKVIMYSPDGTFQGEFLSSVNGIDRPRAIYILEKTFIVVALSNGSIHIFRF</sequence>
<comment type="similarity">
    <text evidence="1">Belongs to the TRIM/RBCC family.</text>
</comment>
<dbReference type="GO" id="GO:0008270">
    <property type="term" value="F:zinc ion binding"/>
    <property type="evidence" value="ECO:0007669"/>
    <property type="project" value="UniProtKB-KW"/>
</dbReference>
<dbReference type="InterPro" id="IPR047153">
    <property type="entry name" value="TRIM45/56/19-like"/>
</dbReference>
<dbReference type="EMBL" id="JANPWB010000016">
    <property type="protein sequence ID" value="KAJ1084424.1"/>
    <property type="molecule type" value="Genomic_DNA"/>
</dbReference>
<dbReference type="GO" id="GO:0061630">
    <property type="term" value="F:ubiquitin protein ligase activity"/>
    <property type="evidence" value="ECO:0007669"/>
    <property type="project" value="TreeGrafter"/>
</dbReference>
<dbReference type="PROSITE" id="PS50119">
    <property type="entry name" value="ZF_BBOX"/>
    <property type="match status" value="1"/>
</dbReference>
<protein>
    <recommendedName>
        <fullName evidence="5">B box-type domain-containing protein</fullName>
    </recommendedName>
</protein>
<keyword evidence="2 4" id="KW-0863">Zinc-finger</keyword>
<dbReference type="GO" id="GO:0045087">
    <property type="term" value="P:innate immune response"/>
    <property type="evidence" value="ECO:0007669"/>
    <property type="project" value="TreeGrafter"/>
</dbReference>
<proteinExistence type="inferred from homology"/>
<feature type="domain" description="B box-type" evidence="5">
    <location>
        <begin position="38"/>
        <end position="79"/>
    </location>
</feature>
<dbReference type="PANTHER" id="PTHR25462">
    <property type="entry name" value="BONUS, ISOFORM C-RELATED"/>
    <property type="match status" value="1"/>
</dbReference>
<dbReference type="Gene3D" id="3.30.160.60">
    <property type="entry name" value="Classic Zinc Finger"/>
    <property type="match status" value="1"/>
</dbReference>
<reference evidence="6" key="1">
    <citation type="journal article" date="2022" name="bioRxiv">
        <title>Sequencing and chromosome-scale assembly of the giantPleurodeles waltlgenome.</title>
        <authorList>
            <person name="Brown T."/>
            <person name="Elewa A."/>
            <person name="Iarovenko S."/>
            <person name="Subramanian E."/>
            <person name="Araus A.J."/>
            <person name="Petzold A."/>
            <person name="Susuki M."/>
            <person name="Suzuki K.-i.T."/>
            <person name="Hayashi T."/>
            <person name="Toyoda A."/>
            <person name="Oliveira C."/>
            <person name="Osipova E."/>
            <person name="Leigh N.D."/>
            <person name="Simon A."/>
            <person name="Yun M.H."/>
        </authorList>
    </citation>
    <scope>NUCLEOTIDE SEQUENCE</scope>
    <source>
        <strain evidence="6">20211129_DDA</strain>
        <tissue evidence="6">Liver</tissue>
    </source>
</reference>
<keyword evidence="2 4" id="KW-0479">Metal-binding</keyword>
<dbReference type="SUPFAM" id="SSF57845">
    <property type="entry name" value="B-box zinc-binding domain"/>
    <property type="match status" value="1"/>
</dbReference>
<dbReference type="AlphaFoldDB" id="A0AAV7L2A7"/>
<name>A0AAV7L2A7_PLEWA</name>
<dbReference type="InterPro" id="IPR000315">
    <property type="entry name" value="Znf_B-box"/>
</dbReference>
<evidence type="ECO:0000256" key="3">
    <source>
        <dbReference type="ARBA" id="ARBA00022833"/>
    </source>
</evidence>
<comment type="caution">
    <text evidence="6">The sequence shown here is derived from an EMBL/GenBank/DDBJ whole genome shotgun (WGS) entry which is preliminary data.</text>
</comment>
<dbReference type="SUPFAM" id="SSF101898">
    <property type="entry name" value="NHL repeat"/>
    <property type="match status" value="1"/>
</dbReference>
<dbReference type="PANTHER" id="PTHR25462:SF299">
    <property type="entry name" value="E3 UBIQUITIN-PROTEIN LIGASE TRIM56"/>
    <property type="match status" value="1"/>
</dbReference>
<keyword evidence="7" id="KW-1185">Reference proteome</keyword>
<evidence type="ECO:0000313" key="7">
    <source>
        <dbReference type="Proteomes" id="UP001066276"/>
    </source>
</evidence>
<dbReference type="Gene3D" id="2.120.10.30">
    <property type="entry name" value="TolB, C-terminal domain"/>
    <property type="match status" value="2"/>
</dbReference>
<evidence type="ECO:0000256" key="2">
    <source>
        <dbReference type="ARBA" id="ARBA00022771"/>
    </source>
</evidence>
<gene>
    <name evidence="6" type="ORF">NDU88_004572</name>
</gene>
<dbReference type="GO" id="GO:0060340">
    <property type="term" value="P:positive regulation of type I interferon-mediated signaling pathway"/>
    <property type="evidence" value="ECO:0007669"/>
    <property type="project" value="TreeGrafter"/>
</dbReference>
<evidence type="ECO:0000256" key="4">
    <source>
        <dbReference type="PROSITE-ProRule" id="PRU00024"/>
    </source>
</evidence>
<evidence type="ECO:0000256" key="1">
    <source>
        <dbReference type="ARBA" id="ARBA00008518"/>
    </source>
</evidence>